<dbReference type="OrthoDB" id="1431934at2759"/>
<keyword evidence="10" id="KW-1185">Reference proteome</keyword>
<dbReference type="EMBL" id="CAJNOQ010007807">
    <property type="protein sequence ID" value="CAF1179522.1"/>
    <property type="molecule type" value="Genomic_DNA"/>
</dbReference>
<dbReference type="Proteomes" id="UP000677228">
    <property type="component" value="Unassembled WGS sequence"/>
</dbReference>
<comment type="catalytic activity">
    <reaction evidence="1">
        <text>[E2 ubiquitin-conjugating enzyme]-S-ubiquitinyl-L-cysteine + [acceptor protein]-L-lysine = [E2 ubiquitin-conjugating enzyme]-L-cysteine + [acceptor protein]-N(6)-ubiquitinyl-L-lysine.</text>
        <dbReference type="EC" id="2.3.2.31"/>
    </reaction>
</comment>
<keyword evidence="4" id="KW-0175">Coiled coil</keyword>
<dbReference type="GO" id="GO:0061630">
    <property type="term" value="F:ubiquitin protein ligase activity"/>
    <property type="evidence" value="ECO:0007669"/>
    <property type="project" value="UniProtKB-EC"/>
</dbReference>
<feature type="domain" description="E3 ubiquitin-protein ligase parkin-like IBR" evidence="5">
    <location>
        <begin position="80"/>
        <end position="111"/>
    </location>
</feature>
<protein>
    <recommendedName>
        <fullName evidence="3">RBR-type E3 ubiquitin transferase</fullName>
        <ecNumber evidence="3">2.3.2.31</ecNumber>
    </recommendedName>
</protein>
<evidence type="ECO:0000256" key="3">
    <source>
        <dbReference type="ARBA" id="ARBA00012251"/>
    </source>
</evidence>
<evidence type="ECO:0000313" key="9">
    <source>
        <dbReference type="EMBL" id="CAF3943734.1"/>
    </source>
</evidence>
<dbReference type="EMBL" id="CAJOBC010007808">
    <property type="protein sequence ID" value="CAF3943734.1"/>
    <property type="molecule type" value="Genomic_DNA"/>
</dbReference>
<dbReference type="Gene3D" id="1.20.120.1750">
    <property type="match status" value="1"/>
</dbReference>
<dbReference type="Proteomes" id="UP000682733">
    <property type="component" value="Unassembled WGS sequence"/>
</dbReference>
<dbReference type="InterPro" id="IPR054694">
    <property type="entry name" value="Parkin-like_IBR"/>
</dbReference>
<dbReference type="Pfam" id="PF22605">
    <property type="entry name" value="IBR_2"/>
    <property type="match status" value="1"/>
</dbReference>
<evidence type="ECO:0000259" key="5">
    <source>
        <dbReference type="Pfam" id="PF22605"/>
    </source>
</evidence>
<dbReference type="Proteomes" id="UP000663829">
    <property type="component" value="Unassembled WGS sequence"/>
</dbReference>
<reference evidence="7" key="1">
    <citation type="submission" date="2021-02" db="EMBL/GenBank/DDBJ databases">
        <authorList>
            <person name="Nowell W R."/>
        </authorList>
    </citation>
    <scope>NUCLEOTIDE SEQUENCE</scope>
</reference>
<dbReference type="SUPFAM" id="SSF57850">
    <property type="entry name" value="RING/U-box"/>
    <property type="match status" value="1"/>
</dbReference>
<comment type="pathway">
    <text evidence="2">Protein modification; protein ubiquitination.</text>
</comment>
<evidence type="ECO:0000256" key="4">
    <source>
        <dbReference type="SAM" id="Coils"/>
    </source>
</evidence>
<name>A0A814UN59_9BILA</name>
<evidence type="ECO:0000256" key="2">
    <source>
        <dbReference type="ARBA" id="ARBA00004906"/>
    </source>
</evidence>
<evidence type="ECO:0000313" key="7">
    <source>
        <dbReference type="EMBL" id="CAF1179522.1"/>
    </source>
</evidence>
<organism evidence="7 10">
    <name type="scientific">Didymodactylos carnosus</name>
    <dbReference type="NCBI Taxonomy" id="1234261"/>
    <lineage>
        <taxon>Eukaryota</taxon>
        <taxon>Metazoa</taxon>
        <taxon>Spiralia</taxon>
        <taxon>Gnathifera</taxon>
        <taxon>Rotifera</taxon>
        <taxon>Eurotatoria</taxon>
        <taxon>Bdelloidea</taxon>
        <taxon>Philodinida</taxon>
        <taxon>Philodinidae</taxon>
        <taxon>Didymodactylos</taxon>
    </lineage>
</organism>
<feature type="coiled-coil region" evidence="4">
    <location>
        <begin position="8"/>
        <end position="39"/>
    </location>
</feature>
<evidence type="ECO:0000313" key="10">
    <source>
        <dbReference type="Proteomes" id="UP000663829"/>
    </source>
</evidence>
<dbReference type="EMBL" id="CAJOBA010005165">
    <property type="protein sequence ID" value="CAF3735006.1"/>
    <property type="molecule type" value="Genomic_DNA"/>
</dbReference>
<evidence type="ECO:0000313" key="8">
    <source>
        <dbReference type="EMBL" id="CAF3735006.1"/>
    </source>
</evidence>
<comment type="caution">
    <text evidence="7">The sequence shown here is derived from an EMBL/GenBank/DDBJ whole genome shotgun (WGS) entry which is preliminary data.</text>
</comment>
<dbReference type="Proteomes" id="UP000681722">
    <property type="component" value="Unassembled WGS sequence"/>
</dbReference>
<dbReference type="AlphaFoldDB" id="A0A814UN59"/>
<proteinExistence type="predicted"/>
<accession>A0A814UN59</accession>
<dbReference type="EMBL" id="CAJNOK010005160">
    <property type="protein sequence ID" value="CAF0962342.1"/>
    <property type="molecule type" value="Genomic_DNA"/>
</dbReference>
<evidence type="ECO:0000313" key="6">
    <source>
        <dbReference type="EMBL" id="CAF0962342.1"/>
    </source>
</evidence>
<dbReference type="EC" id="2.3.2.31" evidence="3"/>
<gene>
    <name evidence="7" type="ORF">GPM918_LOCUS22622</name>
    <name evidence="6" type="ORF">OVA965_LOCUS12700</name>
    <name evidence="9" type="ORF">SRO942_LOCUS22621</name>
    <name evidence="8" type="ORF">TMI583_LOCUS12703</name>
</gene>
<sequence>MCPKDWIIEQLKRKKQEQLDRLREQHAQQEAKQAQAASRKVITVPAKKPQKYLELSLTQAEEDLSLQKILTAERMDLLNTQLCPGCHVRIEKNGGCSHMHCSRYELHFTWNTSLQLKQPKEGVFLTGSDFLEIDTIKQQLDHRPLVKVDESSEKAEEEQEEPKFVLNNQTAVGAVMFNRMRKCPSRICKTLMLK</sequence>
<evidence type="ECO:0000256" key="1">
    <source>
        <dbReference type="ARBA" id="ARBA00001798"/>
    </source>
</evidence>